<evidence type="ECO:0000256" key="1">
    <source>
        <dbReference type="SAM" id="MobiDB-lite"/>
    </source>
</evidence>
<feature type="compositionally biased region" description="Gly residues" evidence="1">
    <location>
        <begin position="555"/>
        <end position="571"/>
    </location>
</feature>
<comment type="caution">
    <text evidence="2">The sequence shown here is derived from an EMBL/GenBank/DDBJ whole genome shotgun (WGS) entry which is preliminary data.</text>
</comment>
<feature type="compositionally biased region" description="Basic and acidic residues" evidence="1">
    <location>
        <begin position="160"/>
        <end position="176"/>
    </location>
</feature>
<gene>
    <name evidence="2" type="ORF">DIS24_g2852</name>
</gene>
<keyword evidence="2" id="KW-0472">Membrane</keyword>
<dbReference type="SUPFAM" id="SSF57850">
    <property type="entry name" value="RING/U-box"/>
    <property type="match status" value="1"/>
</dbReference>
<feature type="compositionally biased region" description="Gly residues" evidence="1">
    <location>
        <begin position="1119"/>
        <end position="1131"/>
    </location>
</feature>
<protein>
    <submittedName>
        <fullName evidence="2">Transmembrane protein</fullName>
    </submittedName>
</protein>
<feature type="compositionally biased region" description="Polar residues" evidence="1">
    <location>
        <begin position="640"/>
        <end position="704"/>
    </location>
</feature>
<feature type="region of interest" description="Disordered" evidence="1">
    <location>
        <begin position="261"/>
        <end position="319"/>
    </location>
</feature>
<dbReference type="EMBL" id="JAUJDW010000009">
    <property type="protein sequence ID" value="KAK0661084.1"/>
    <property type="molecule type" value="Genomic_DNA"/>
</dbReference>
<feature type="region of interest" description="Disordered" evidence="1">
    <location>
        <begin position="405"/>
        <end position="753"/>
    </location>
</feature>
<feature type="compositionally biased region" description="Low complexity" evidence="1">
    <location>
        <begin position="728"/>
        <end position="740"/>
    </location>
</feature>
<feature type="compositionally biased region" description="Low complexity" evidence="1">
    <location>
        <begin position="972"/>
        <end position="985"/>
    </location>
</feature>
<evidence type="ECO:0000313" key="3">
    <source>
        <dbReference type="Proteomes" id="UP001175001"/>
    </source>
</evidence>
<feature type="region of interest" description="Disordered" evidence="1">
    <location>
        <begin position="902"/>
        <end position="922"/>
    </location>
</feature>
<reference evidence="2" key="1">
    <citation type="submission" date="2023-06" db="EMBL/GenBank/DDBJ databases">
        <title>Multi-omics analyses reveal the molecular pathogenesis toolkit of Lasiodiplodia hormozganensis, a cross-kingdom pathogen.</title>
        <authorList>
            <person name="Felix C."/>
            <person name="Meneses R."/>
            <person name="Goncalves M.F.M."/>
            <person name="Tilleman L."/>
            <person name="Duarte A.S."/>
            <person name="Jorrin-Novo J.V."/>
            <person name="Van De Peer Y."/>
            <person name="Deforce D."/>
            <person name="Van Nieuwerburgh F."/>
            <person name="Esteves A.C."/>
            <person name="Alves A."/>
        </authorList>
    </citation>
    <scope>NUCLEOTIDE SEQUENCE</scope>
    <source>
        <strain evidence="2">CBS 339.90</strain>
    </source>
</reference>
<feature type="region of interest" description="Disordered" evidence="1">
    <location>
        <begin position="153"/>
        <end position="209"/>
    </location>
</feature>
<feature type="compositionally biased region" description="Polar residues" evidence="1">
    <location>
        <begin position="715"/>
        <end position="727"/>
    </location>
</feature>
<feature type="compositionally biased region" description="Polar residues" evidence="1">
    <location>
        <begin position="1087"/>
        <end position="1100"/>
    </location>
</feature>
<keyword evidence="2" id="KW-0812">Transmembrane</keyword>
<feature type="compositionally biased region" description="Gly residues" evidence="1">
    <location>
        <begin position="1068"/>
        <end position="1077"/>
    </location>
</feature>
<feature type="region of interest" description="Disordered" evidence="1">
    <location>
        <begin position="231"/>
        <end position="250"/>
    </location>
</feature>
<feature type="compositionally biased region" description="Low complexity" evidence="1">
    <location>
        <begin position="537"/>
        <end position="546"/>
    </location>
</feature>
<evidence type="ECO:0000313" key="2">
    <source>
        <dbReference type="EMBL" id="KAK0661084.1"/>
    </source>
</evidence>
<organism evidence="2 3">
    <name type="scientific">Lasiodiplodia hormozganensis</name>
    <dbReference type="NCBI Taxonomy" id="869390"/>
    <lineage>
        <taxon>Eukaryota</taxon>
        <taxon>Fungi</taxon>
        <taxon>Dikarya</taxon>
        <taxon>Ascomycota</taxon>
        <taxon>Pezizomycotina</taxon>
        <taxon>Dothideomycetes</taxon>
        <taxon>Dothideomycetes incertae sedis</taxon>
        <taxon>Botryosphaeriales</taxon>
        <taxon>Botryosphaeriaceae</taxon>
        <taxon>Lasiodiplodia</taxon>
    </lineage>
</organism>
<sequence length="1160" mass="125008">MPTLKQLTCTLEKEPSRTPLTEYSTSYSDGFVETYVAVPDERTGFGIHLHSHGYIAPGLAMFVYIDGVYQCNRHRNSLLAPDGTITPEFYEVDFHVFQQEEKVSKGKFLGRAWSFNTLAAADTTPNVTDTILGNIGTIEVVVRRLYPPHVESVLPTKSANGEKVKSTSGKQKEKQKGLKIKPAIFPGSMGFGNDGTGDQNFGAGLDGPNDDRYHDPTYYYYDDKPHRSRYYHHRRASPSPPPRRDFGPSYADYMRWRDTHPDAVVPSRSRDPQRSSSYYAQYRPSGSDDSREHPHHGYTSNAYRQRRRARASDGIPQNKPRDYWVFESVNFDADDPVPRVSPIRRHSGSTSSSSVTQRPLSSVIDSSAAIPQARPTMQVSSHHVRWADRYPNWRLRCVTDSVKQNPNPFALGTNGLPSYRVGQPDGSLSSSTHPPDPMYNPRYPPEAPHAAPLQNRNSKTDHHDGNSKMPGGWLGEDPKDCIKAATPYTTGPINEEPSGSLFVRGTTTSFPAVDDSRWGVVNEHGQSSGGQEGGSGSAAANVAGQGDAWGPSGDNSGGQDGAWGASGGNSGGQDNTWGSNGDNSGGQESGWGTSGDNSGGQETGWGTSGDNNVGGVVDQNTQNDLNADSSGNTGWGPINGQEQTSQQGWGESGGTQQDTDTSGAWQDSGQNNNSGDAENNADQDTRWPNNTDNSSAKNNDATQDTDSKWPAEDNNAGQDTNSNWDTPNDNNAQQATDNNNVSNWETQTTTAPADQFTTAPAHQSIAAPKAGSLLNGSNKGGSKTPYNSFMHKPLVPEQPFIKGYWNNWAKAPNAPPALPQRQPKQNEDAPTEIFAPSEVPYVVPEQTAREKLVDSYVHHGKGYDYAHVTGRPDYIDSWEEPYAVFRFKYRSRNMLSQILGEGGKEEMEKDKAREMGEEQKRRLSLMSKDELIQQLIEKSAKAEPQKAGGSQQKTPSVSSQPQPVHQWANDVAAATASGSKAGSSSEEPATCDRCNGNLVGEWWHCKGCGDDYDICCACVERKFRCNDDSHDLIQWKDNVDLGNGIKGPQPTDKTLPGIQKGSDKKDGNAGGGSVGGGSKKDDGSNNWNVDFTGNATSGSADNAAGDKWGAVDPNAPAGGTSGGDNAGGGWGAVNPNAPAGGTSGGDNAGADSGDTKPKWW</sequence>
<feature type="compositionally biased region" description="Polar residues" evidence="1">
    <location>
        <begin position="618"/>
        <end position="632"/>
    </location>
</feature>
<accession>A0AA40D5I1</accession>
<feature type="compositionally biased region" description="Gly residues" evidence="1">
    <location>
        <begin position="527"/>
        <end position="536"/>
    </location>
</feature>
<feature type="compositionally biased region" description="Low complexity" evidence="1">
    <location>
        <begin position="348"/>
        <end position="362"/>
    </location>
</feature>
<feature type="compositionally biased region" description="Polar residues" evidence="1">
    <location>
        <begin position="948"/>
        <end position="963"/>
    </location>
</feature>
<dbReference type="AlphaFoldDB" id="A0AA40D5I1"/>
<feature type="region of interest" description="Disordered" evidence="1">
    <location>
        <begin position="1039"/>
        <end position="1160"/>
    </location>
</feature>
<proteinExistence type="predicted"/>
<feature type="region of interest" description="Disordered" evidence="1">
    <location>
        <begin position="939"/>
        <end position="990"/>
    </location>
</feature>
<dbReference type="Proteomes" id="UP001175001">
    <property type="component" value="Unassembled WGS sequence"/>
</dbReference>
<feature type="compositionally biased region" description="Polar residues" evidence="1">
    <location>
        <begin position="741"/>
        <end position="753"/>
    </location>
</feature>
<name>A0AA40D5I1_9PEZI</name>
<keyword evidence="3" id="KW-1185">Reference proteome</keyword>
<feature type="region of interest" description="Disordered" evidence="1">
    <location>
        <begin position="335"/>
        <end position="362"/>
    </location>
</feature>
<feature type="compositionally biased region" description="Pro residues" evidence="1">
    <location>
        <begin position="434"/>
        <end position="447"/>
    </location>
</feature>
<feature type="compositionally biased region" description="Gly residues" evidence="1">
    <location>
        <begin position="583"/>
        <end position="607"/>
    </location>
</feature>
<feature type="compositionally biased region" description="Polar residues" evidence="1">
    <location>
        <begin position="573"/>
        <end position="582"/>
    </location>
</feature>